<protein>
    <recommendedName>
        <fullName evidence="2">DUF6534 domain-containing protein</fullName>
    </recommendedName>
</protein>
<accession>A0AA39NHU1</accession>
<dbReference type="GeneID" id="85367052"/>
<dbReference type="Pfam" id="PF20152">
    <property type="entry name" value="DUF6534"/>
    <property type="match status" value="1"/>
</dbReference>
<feature type="transmembrane region" description="Helical" evidence="1">
    <location>
        <begin position="203"/>
        <end position="223"/>
    </location>
</feature>
<dbReference type="InterPro" id="IPR045339">
    <property type="entry name" value="DUF6534"/>
</dbReference>
<feature type="transmembrane region" description="Helical" evidence="1">
    <location>
        <begin position="12"/>
        <end position="34"/>
    </location>
</feature>
<feature type="domain" description="DUF6534" evidence="2">
    <location>
        <begin position="167"/>
        <end position="244"/>
    </location>
</feature>
<keyword evidence="4" id="KW-1185">Reference proteome</keyword>
<feature type="transmembrane region" description="Helical" evidence="1">
    <location>
        <begin position="117"/>
        <end position="140"/>
    </location>
</feature>
<gene>
    <name evidence="3" type="ORF">EV420DRAFT_800673</name>
</gene>
<dbReference type="RefSeq" id="XP_060336734.1">
    <property type="nucleotide sequence ID" value="XM_060483504.1"/>
</dbReference>
<dbReference type="PANTHER" id="PTHR40465:SF1">
    <property type="entry name" value="DUF6534 DOMAIN-CONTAINING PROTEIN"/>
    <property type="match status" value="1"/>
</dbReference>
<feature type="transmembrane region" description="Helical" evidence="1">
    <location>
        <begin position="46"/>
        <end position="71"/>
    </location>
</feature>
<keyword evidence="1" id="KW-1133">Transmembrane helix</keyword>
<feature type="transmembrane region" description="Helical" evidence="1">
    <location>
        <begin position="91"/>
        <end position="110"/>
    </location>
</feature>
<proteinExistence type="predicted"/>
<dbReference type="AlphaFoldDB" id="A0AA39NHU1"/>
<comment type="caution">
    <text evidence="3">The sequence shown here is derived from an EMBL/GenBank/DDBJ whole genome shotgun (WGS) entry which is preliminary data.</text>
</comment>
<organism evidence="3 4">
    <name type="scientific">Armillaria tabescens</name>
    <name type="common">Ringless honey mushroom</name>
    <name type="synonym">Agaricus tabescens</name>
    <dbReference type="NCBI Taxonomy" id="1929756"/>
    <lineage>
        <taxon>Eukaryota</taxon>
        <taxon>Fungi</taxon>
        <taxon>Dikarya</taxon>
        <taxon>Basidiomycota</taxon>
        <taxon>Agaricomycotina</taxon>
        <taxon>Agaricomycetes</taxon>
        <taxon>Agaricomycetidae</taxon>
        <taxon>Agaricales</taxon>
        <taxon>Marasmiineae</taxon>
        <taxon>Physalacriaceae</taxon>
        <taxon>Desarmillaria</taxon>
    </lineage>
</organism>
<evidence type="ECO:0000259" key="2">
    <source>
        <dbReference type="Pfam" id="PF20152"/>
    </source>
</evidence>
<keyword evidence="1" id="KW-0812">Transmembrane</keyword>
<name>A0AA39NHU1_ARMTA</name>
<dbReference type="Proteomes" id="UP001175211">
    <property type="component" value="Unassembled WGS sequence"/>
</dbReference>
<dbReference type="PANTHER" id="PTHR40465">
    <property type="entry name" value="CHROMOSOME 1, WHOLE GENOME SHOTGUN SEQUENCE"/>
    <property type="match status" value="1"/>
</dbReference>
<evidence type="ECO:0000313" key="3">
    <source>
        <dbReference type="EMBL" id="KAK0465907.1"/>
    </source>
</evidence>
<reference evidence="3" key="1">
    <citation type="submission" date="2023-06" db="EMBL/GenBank/DDBJ databases">
        <authorList>
            <consortium name="Lawrence Berkeley National Laboratory"/>
            <person name="Ahrendt S."/>
            <person name="Sahu N."/>
            <person name="Indic B."/>
            <person name="Wong-Bajracharya J."/>
            <person name="Merenyi Z."/>
            <person name="Ke H.-M."/>
            <person name="Monk M."/>
            <person name="Kocsube S."/>
            <person name="Drula E."/>
            <person name="Lipzen A."/>
            <person name="Balint B."/>
            <person name="Henrissat B."/>
            <person name="Andreopoulos B."/>
            <person name="Martin F.M."/>
            <person name="Harder C.B."/>
            <person name="Rigling D."/>
            <person name="Ford K.L."/>
            <person name="Foster G.D."/>
            <person name="Pangilinan J."/>
            <person name="Papanicolaou A."/>
            <person name="Barry K."/>
            <person name="LaButti K."/>
            <person name="Viragh M."/>
            <person name="Koriabine M."/>
            <person name="Yan M."/>
            <person name="Riley R."/>
            <person name="Champramary S."/>
            <person name="Plett K.L."/>
            <person name="Tsai I.J."/>
            <person name="Slot J."/>
            <person name="Sipos G."/>
            <person name="Plett J."/>
            <person name="Nagy L.G."/>
            <person name="Grigoriev I.V."/>
        </authorList>
    </citation>
    <scope>NUCLEOTIDE SEQUENCE</scope>
    <source>
        <strain evidence="3">CCBAS 213</strain>
    </source>
</reference>
<evidence type="ECO:0000256" key="1">
    <source>
        <dbReference type="SAM" id="Phobius"/>
    </source>
</evidence>
<sequence length="251" mass="28346">MSSEISDPFGGVVISIFISFLLLGAMFLQVYIYFDRYPKDNIWLKAFVIVLFTLDVLDSVFVLMWIYNLLIDNFGNLVAFTKTDWTATMDPVLEGIMAGMVQGFFAWRIWVLTKNYFYLGVIVLCILTSFAGSMATNIICFLTDGSADWNGLRNEMGVPVLVWLIPAALGDLVITVIIAMYLQRAKGSIRQTNRILDRITRLTMQNGFLTATVALTDVGLTLGVKRQPYYLWVVFILPKLYTNSGTPIYMC</sequence>
<evidence type="ECO:0000313" key="4">
    <source>
        <dbReference type="Proteomes" id="UP001175211"/>
    </source>
</evidence>
<feature type="transmembrane region" description="Helical" evidence="1">
    <location>
        <begin position="160"/>
        <end position="182"/>
    </location>
</feature>
<keyword evidence="1" id="KW-0472">Membrane</keyword>
<dbReference type="EMBL" id="JAUEPS010000004">
    <property type="protein sequence ID" value="KAK0465907.1"/>
    <property type="molecule type" value="Genomic_DNA"/>
</dbReference>